<dbReference type="InterPro" id="IPR000782">
    <property type="entry name" value="FAS1_domain"/>
</dbReference>
<dbReference type="Gene3D" id="2.30.180.10">
    <property type="entry name" value="FAS1 domain"/>
    <property type="match status" value="2"/>
</dbReference>
<organism evidence="4 5">
    <name type="scientific">Lojkania enalia</name>
    <dbReference type="NCBI Taxonomy" id="147567"/>
    <lineage>
        <taxon>Eukaryota</taxon>
        <taxon>Fungi</taxon>
        <taxon>Dikarya</taxon>
        <taxon>Ascomycota</taxon>
        <taxon>Pezizomycotina</taxon>
        <taxon>Dothideomycetes</taxon>
        <taxon>Pleosporomycetidae</taxon>
        <taxon>Pleosporales</taxon>
        <taxon>Pleosporales incertae sedis</taxon>
        <taxon>Lojkania</taxon>
    </lineage>
</organism>
<dbReference type="SMART" id="SM00554">
    <property type="entry name" value="FAS1"/>
    <property type="match status" value="2"/>
</dbReference>
<feature type="compositionally biased region" description="Low complexity" evidence="1">
    <location>
        <begin position="347"/>
        <end position="359"/>
    </location>
</feature>
<dbReference type="PROSITE" id="PS50213">
    <property type="entry name" value="FAS1"/>
    <property type="match status" value="2"/>
</dbReference>
<feature type="domain" description="FAS1" evidence="3">
    <location>
        <begin position="171"/>
        <end position="300"/>
    </location>
</feature>
<dbReference type="PANTHER" id="PTHR10900:SF77">
    <property type="entry name" value="FI19380P1"/>
    <property type="match status" value="1"/>
</dbReference>
<dbReference type="PANTHER" id="PTHR10900">
    <property type="entry name" value="PERIOSTIN-RELATED"/>
    <property type="match status" value="1"/>
</dbReference>
<accession>A0A9P4KCY2</accession>
<proteinExistence type="predicted"/>
<dbReference type="AlphaFoldDB" id="A0A9P4KCY2"/>
<evidence type="ECO:0000256" key="1">
    <source>
        <dbReference type="SAM" id="MobiDB-lite"/>
    </source>
</evidence>
<feature type="compositionally biased region" description="Polar residues" evidence="1">
    <location>
        <begin position="321"/>
        <end position="343"/>
    </location>
</feature>
<dbReference type="EMBL" id="ML986622">
    <property type="protein sequence ID" value="KAF2263794.1"/>
    <property type="molecule type" value="Genomic_DNA"/>
</dbReference>
<dbReference type="Pfam" id="PF02469">
    <property type="entry name" value="Fasciclin"/>
    <property type="match status" value="2"/>
</dbReference>
<feature type="domain" description="FAS1" evidence="3">
    <location>
        <begin position="21"/>
        <end position="169"/>
    </location>
</feature>
<comment type="caution">
    <text evidence="4">The sequence shown here is derived from an EMBL/GenBank/DDBJ whole genome shotgun (WGS) entry which is preliminary data.</text>
</comment>
<keyword evidence="5" id="KW-1185">Reference proteome</keyword>
<evidence type="ECO:0000313" key="4">
    <source>
        <dbReference type="EMBL" id="KAF2263794.1"/>
    </source>
</evidence>
<dbReference type="FunFam" id="2.30.180.10:FF:000032">
    <property type="entry name" value="Fasciclin domain-containing protein, putative"/>
    <property type="match status" value="1"/>
</dbReference>
<keyword evidence="2" id="KW-0732">Signal</keyword>
<gene>
    <name evidence="4" type="ORF">CC78DRAFT_267189</name>
</gene>
<dbReference type="SUPFAM" id="SSF82153">
    <property type="entry name" value="FAS1 domain"/>
    <property type="match status" value="2"/>
</dbReference>
<dbReference type="GO" id="GO:0000329">
    <property type="term" value="C:fungal-type vacuole membrane"/>
    <property type="evidence" value="ECO:0007669"/>
    <property type="project" value="TreeGrafter"/>
</dbReference>
<evidence type="ECO:0000313" key="5">
    <source>
        <dbReference type="Proteomes" id="UP000800093"/>
    </source>
</evidence>
<dbReference type="InterPro" id="IPR036378">
    <property type="entry name" value="FAS1_dom_sf"/>
</dbReference>
<dbReference type="OrthoDB" id="286301at2759"/>
<protein>
    <submittedName>
        <fullName evidence="4">Fasciclin-domain-containing protein</fullName>
    </submittedName>
</protein>
<feature type="chain" id="PRO_5040125204" evidence="2">
    <location>
        <begin position="20"/>
        <end position="381"/>
    </location>
</feature>
<sequence length="381" mass="39533">MQFKHIPLLTLASYVAAQASNNTLNATLSGNPDLSNLTSFISVSPGLLQQLSNAQNITILAPSDKAFEELLNSPTSEMLNEDPGLLSALLQYHILNGTYMADQISNMSAFIPTMLMNGSYSNVTGGQVVEAVQVGNETVFYSGLLRNTTVQEADLNFNGGVIHVIDSVLTLPLSVLDTLNIADLTALRGAVNTTDSISAVNDTPDLTIFAPTNEAFQSIGSALQNLTDEDLANILSYHVVNSTVGYSTDLENGTSLQTIQGSNVTITIDTNGTVFVNAARVVTPNILVANGVVHIIDNVLNPMATSGPTPSATSGAPGFTDASSVSDVPYTSDQPTPTTTMNPTEDGAGPATSSTTGGAVPMRTAVMGMGALFGGAAVLMI</sequence>
<evidence type="ECO:0000256" key="2">
    <source>
        <dbReference type="SAM" id="SignalP"/>
    </source>
</evidence>
<dbReference type="Proteomes" id="UP000800093">
    <property type="component" value="Unassembled WGS sequence"/>
</dbReference>
<dbReference type="InterPro" id="IPR050904">
    <property type="entry name" value="Adhesion/Biosynth-related"/>
</dbReference>
<dbReference type="GO" id="GO:0016236">
    <property type="term" value="P:macroautophagy"/>
    <property type="evidence" value="ECO:0007669"/>
    <property type="project" value="TreeGrafter"/>
</dbReference>
<feature type="region of interest" description="Disordered" evidence="1">
    <location>
        <begin position="307"/>
        <end position="359"/>
    </location>
</feature>
<reference evidence="5" key="1">
    <citation type="journal article" date="2020" name="Stud. Mycol.">
        <title>101 Dothideomycetes genomes: A test case for predicting lifestyles and emergence of pathogens.</title>
        <authorList>
            <person name="Haridas S."/>
            <person name="Albert R."/>
            <person name="Binder M."/>
            <person name="Bloem J."/>
            <person name="LaButti K."/>
            <person name="Salamov A."/>
            <person name="Andreopoulos B."/>
            <person name="Baker S."/>
            <person name="Barry K."/>
            <person name="Bills G."/>
            <person name="Bluhm B."/>
            <person name="Cannon C."/>
            <person name="Castanera R."/>
            <person name="Culley D."/>
            <person name="Daum C."/>
            <person name="Ezra D."/>
            <person name="Gonzalez J."/>
            <person name="Henrissat B."/>
            <person name="Kuo A."/>
            <person name="Liang C."/>
            <person name="Lipzen A."/>
            <person name="Lutzoni F."/>
            <person name="Magnuson J."/>
            <person name="Mondo S."/>
            <person name="Nolan M."/>
            <person name="Ohm R."/>
            <person name="Pangilinan J."/>
            <person name="Park H.-J."/>
            <person name="Ramirez L."/>
            <person name="Alfaro M."/>
            <person name="Sun H."/>
            <person name="Tritt A."/>
            <person name="Yoshinaga Y."/>
            <person name="Zwiers L.-H."/>
            <person name="Turgeon B."/>
            <person name="Goodwin S."/>
            <person name="Spatafora J."/>
            <person name="Crous P."/>
            <person name="Grigoriev I."/>
        </authorList>
    </citation>
    <scope>NUCLEOTIDE SEQUENCE [LARGE SCALE GENOMIC DNA]</scope>
    <source>
        <strain evidence="5">CBS 304.66</strain>
    </source>
</reference>
<name>A0A9P4KCY2_9PLEO</name>
<evidence type="ECO:0000259" key="3">
    <source>
        <dbReference type="PROSITE" id="PS50213"/>
    </source>
</evidence>
<feature type="signal peptide" evidence="2">
    <location>
        <begin position="1"/>
        <end position="19"/>
    </location>
</feature>